<proteinExistence type="predicted"/>
<reference evidence="3 4" key="1">
    <citation type="submission" date="2016-11" db="EMBL/GenBank/DDBJ databases">
        <title>The macronuclear genome of Stentor coeruleus: a giant cell with tiny introns.</title>
        <authorList>
            <person name="Slabodnick M."/>
            <person name="Ruby J.G."/>
            <person name="Reiff S.B."/>
            <person name="Swart E.C."/>
            <person name="Gosai S."/>
            <person name="Prabakaran S."/>
            <person name="Witkowska E."/>
            <person name="Larue G.E."/>
            <person name="Fisher S."/>
            <person name="Freeman R.M."/>
            <person name="Gunawardena J."/>
            <person name="Chu W."/>
            <person name="Stover N.A."/>
            <person name="Gregory B.D."/>
            <person name="Nowacki M."/>
            <person name="Derisi J."/>
            <person name="Roy S.W."/>
            <person name="Marshall W.F."/>
            <person name="Sood P."/>
        </authorList>
    </citation>
    <scope>NUCLEOTIDE SEQUENCE [LARGE SCALE GENOMIC DNA]</scope>
    <source>
        <strain evidence="3">WM001</strain>
    </source>
</reference>
<keyword evidence="4" id="KW-1185">Reference proteome</keyword>
<evidence type="ECO:0000256" key="1">
    <source>
        <dbReference type="SAM" id="Coils"/>
    </source>
</evidence>
<accession>A0A1R2C377</accession>
<feature type="coiled-coil region" evidence="1">
    <location>
        <begin position="230"/>
        <end position="283"/>
    </location>
</feature>
<evidence type="ECO:0000313" key="3">
    <source>
        <dbReference type="EMBL" id="OMJ83420.1"/>
    </source>
</evidence>
<sequence length="563" mass="65814">MQEMELFKEAKKNPKYVTGEDIVRMLFKVWSAYTKFIRGLLQSGKSAVTIEFGKFIPTAQGACFIPSSSFLALGPFTYTPAFAHTQASEQYLSYSSVSMASGYSKQQCMNSIKEIMNTAVRIAQNSEVKLDFKVGTLYINARNVKFMSSFKMLNNDDKRLLTPEAKDKIHHPANPNNIGFASVTSKRVRTVPPAPENIPWPYLSAFYDDSAKKFSKKINVEEALSPMQLLEEHKRQIKEKTKKKELSNIEELHDGRLLAKVANSELRNEREQRNNHHKQIQNTFVSGIKDQLIEHKHVSEKSRKEKMDEKYDFFPFTYGSKLEEFQSQLKAQRKDEMLDKLTADKQNFTKNYNLPESYLTTFPLFMKQDKAYPSRRLENTHIKAVMGQALNRYEQELQTVKQSKNQQEKVEDQQKEMDQLYEDQNKESHIKAVKEHQYHLLQQIEENKRKRDQEKMLKAIPLKTHMGPEESPERVLQEKSKIIAGKEQMKKDLVQQMTEKHIELVDKKTREMKKEEENALAMVRGWEEGEIKMDIKNKAMKNLNREAWLRQMEIHKLEKKVNS</sequence>
<feature type="domain" description="CCDC81 HU" evidence="2">
    <location>
        <begin position="91"/>
        <end position="152"/>
    </location>
</feature>
<comment type="caution">
    <text evidence="3">The sequence shown here is derived from an EMBL/GenBank/DDBJ whole genome shotgun (WGS) entry which is preliminary data.</text>
</comment>
<dbReference type="InterPro" id="IPR040673">
    <property type="entry name" value="CCDC81_HU_dom_2"/>
</dbReference>
<dbReference type="AlphaFoldDB" id="A0A1R2C377"/>
<name>A0A1R2C377_9CILI</name>
<evidence type="ECO:0000259" key="2">
    <source>
        <dbReference type="Pfam" id="PF18289"/>
    </source>
</evidence>
<gene>
    <name evidence="3" type="ORF">SteCoe_15638</name>
</gene>
<protein>
    <recommendedName>
        <fullName evidence="2">CCDC81 HU domain-containing protein</fullName>
    </recommendedName>
</protein>
<evidence type="ECO:0000313" key="4">
    <source>
        <dbReference type="Proteomes" id="UP000187209"/>
    </source>
</evidence>
<dbReference type="Proteomes" id="UP000187209">
    <property type="component" value="Unassembled WGS sequence"/>
</dbReference>
<dbReference type="OrthoDB" id="322450at2759"/>
<dbReference type="EMBL" id="MPUH01000304">
    <property type="protein sequence ID" value="OMJ83420.1"/>
    <property type="molecule type" value="Genomic_DNA"/>
</dbReference>
<dbReference type="Pfam" id="PF18289">
    <property type="entry name" value="HU-CCDC81_euk_2"/>
    <property type="match status" value="1"/>
</dbReference>
<keyword evidence="1" id="KW-0175">Coiled coil</keyword>
<organism evidence="3 4">
    <name type="scientific">Stentor coeruleus</name>
    <dbReference type="NCBI Taxonomy" id="5963"/>
    <lineage>
        <taxon>Eukaryota</taxon>
        <taxon>Sar</taxon>
        <taxon>Alveolata</taxon>
        <taxon>Ciliophora</taxon>
        <taxon>Postciliodesmatophora</taxon>
        <taxon>Heterotrichea</taxon>
        <taxon>Heterotrichida</taxon>
        <taxon>Stentoridae</taxon>
        <taxon>Stentor</taxon>
    </lineage>
</organism>
<feature type="coiled-coil region" evidence="1">
    <location>
        <begin position="390"/>
        <end position="427"/>
    </location>
</feature>